<sequence>MTSVSCVIITTLVVISLANLLLLVHVIMHSMVKCEQTRTITKKIPKIQKRDNSAATTHNRNKYKFMAALVVLFGDDDFQFVCGVAIISKKWVLTAAHCVDPLLDEPHEKMKVVSCFEKMKYGLWYDVEEVVVHDGYKESPLANNLAVISVGRFFKEKEVGFVALPRRSYKYLANSSATALGWAGGELVAVDVKLMSYRVCRGAYFDQVSDATFCAEKKSCFFDHGGFLMQRDVLVGVVSFGVGCGVKPVVYSRVSGFEEWFRGRKVGLVFKD</sequence>
<dbReference type="PROSITE" id="PS00134">
    <property type="entry name" value="TRYPSIN_HIS"/>
    <property type="match status" value="1"/>
</dbReference>
<dbReference type="Pfam" id="PF00089">
    <property type="entry name" value="Trypsin"/>
    <property type="match status" value="1"/>
</dbReference>
<dbReference type="InterPro" id="IPR051333">
    <property type="entry name" value="CLIP_Serine_Protease"/>
</dbReference>
<evidence type="ECO:0000259" key="2">
    <source>
        <dbReference type="PROSITE" id="PS50240"/>
    </source>
</evidence>
<feature type="transmembrane region" description="Helical" evidence="1">
    <location>
        <begin position="7"/>
        <end position="28"/>
    </location>
</feature>
<dbReference type="InterPro" id="IPR001254">
    <property type="entry name" value="Trypsin_dom"/>
</dbReference>
<dbReference type="Proteomes" id="UP001168821">
    <property type="component" value="Unassembled WGS sequence"/>
</dbReference>
<dbReference type="EMBL" id="JALNTZ010000007">
    <property type="protein sequence ID" value="KAJ3647134.1"/>
    <property type="molecule type" value="Genomic_DNA"/>
</dbReference>
<organism evidence="3 4">
    <name type="scientific">Zophobas morio</name>
    <dbReference type="NCBI Taxonomy" id="2755281"/>
    <lineage>
        <taxon>Eukaryota</taxon>
        <taxon>Metazoa</taxon>
        <taxon>Ecdysozoa</taxon>
        <taxon>Arthropoda</taxon>
        <taxon>Hexapoda</taxon>
        <taxon>Insecta</taxon>
        <taxon>Pterygota</taxon>
        <taxon>Neoptera</taxon>
        <taxon>Endopterygota</taxon>
        <taxon>Coleoptera</taxon>
        <taxon>Polyphaga</taxon>
        <taxon>Cucujiformia</taxon>
        <taxon>Tenebrionidae</taxon>
        <taxon>Zophobas</taxon>
    </lineage>
</organism>
<dbReference type="PROSITE" id="PS50240">
    <property type="entry name" value="TRYPSIN_DOM"/>
    <property type="match status" value="1"/>
</dbReference>
<evidence type="ECO:0000256" key="1">
    <source>
        <dbReference type="SAM" id="Phobius"/>
    </source>
</evidence>
<keyword evidence="4" id="KW-1185">Reference proteome</keyword>
<dbReference type="GO" id="GO:0004252">
    <property type="term" value="F:serine-type endopeptidase activity"/>
    <property type="evidence" value="ECO:0007669"/>
    <property type="project" value="InterPro"/>
</dbReference>
<dbReference type="PANTHER" id="PTHR24260:SF136">
    <property type="entry name" value="GH08193P-RELATED"/>
    <property type="match status" value="1"/>
</dbReference>
<dbReference type="AlphaFoldDB" id="A0AA38I0X5"/>
<proteinExistence type="predicted"/>
<evidence type="ECO:0000313" key="4">
    <source>
        <dbReference type="Proteomes" id="UP001168821"/>
    </source>
</evidence>
<comment type="caution">
    <text evidence="3">The sequence shown here is derived from an EMBL/GenBank/DDBJ whole genome shotgun (WGS) entry which is preliminary data.</text>
</comment>
<dbReference type="InterPro" id="IPR018114">
    <property type="entry name" value="TRYPSIN_HIS"/>
</dbReference>
<keyword evidence="1" id="KW-0472">Membrane</keyword>
<name>A0AA38I0X5_9CUCU</name>
<gene>
    <name evidence="3" type="ORF">Zmor_024669</name>
</gene>
<feature type="domain" description="Peptidase S1" evidence="2">
    <location>
        <begin position="61"/>
        <end position="266"/>
    </location>
</feature>
<protein>
    <recommendedName>
        <fullName evidence="2">Peptidase S1 domain-containing protein</fullName>
    </recommendedName>
</protein>
<evidence type="ECO:0000313" key="3">
    <source>
        <dbReference type="EMBL" id="KAJ3647134.1"/>
    </source>
</evidence>
<accession>A0AA38I0X5</accession>
<dbReference type="InterPro" id="IPR009003">
    <property type="entry name" value="Peptidase_S1_PA"/>
</dbReference>
<dbReference type="SUPFAM" id="SSF50494">
    <property type="entry name" value="Trypsin-like serine proteases"/>
    <property type="match status" value="1"/>
</dbReference>
<dbReference type="GO" id="GO:0006508">
    <property type="term" value="P:proteolysis"/>
    <property type="evidence" value="ECO:0007669"/>
    <property type="project" value="InterPro"/>
</dbReference>
<keyword evidence="1" id="KW-1133">Transmembrane helix</keyword>
<keyword evidence="1" id="KW-0812">Transmembrane</keyword>
<reference evidence="3" key="1">
    <citation type="journal article" date="2023" name="G3 (Bethesda)">
        <title>Whole genome assemblies of Zophobas morio and Tenebrio molitor.</title>
        <authorList>
            <person name="Kaur S."/>
            <person name="Stinson S.A."/>
            <person name="diCenzo G.C."/>
        </authorList>
    </citation>
    <scope>NUCLEOTIDE SEQUENCE</scope>
    <source>
        <strain evidence="3">QUZm001</strain>
    </source>
</reference>
<dbReference type="SMART" id="SM00020">
    <property type="entry name" value="Tryp_SPc"/>
    <property type="match status" value="1"/>
</dbReference>
<dbReference type="PANTHER" id="PTHR24260">
    <property type="match status" value="1"/>
</dbReference>
<dbReference type="Gene3D" id="2.40.10.10">
    <property type="entry name" value="Trypsin-like serine proteases"/>
    <property type="match status" value="1"/>
</dbReference>
<dbReference type="InterPro" id="IPR043504">
    <property type="entry name" value="Peptidase_S1_PA_chymotrypsin"/>
</dbReference>